<keyword evidence="11 14" id="KW-0275">Fatty acid biosynthesis</keyword>
<evidence type="ECO:0000256" key="2">
    <source>
        <dbReference type="ARBA" id="ARBA00005194"/>
    </source>
</evidence>
<evidence type="ECO:0000256" key="11">
    <source>
        <dbReference type="ARBA" id="ARBA00023160"/>
    </source>
</evidence>
<evidence type="ECO:0000256" key="3">
    <source>
        <dbReference type="ARBA" id="ARBA00007811"/>
    </source>
</evidence>
<evidence type="ECO:0000256" key="14">
    <source>
        <dbReference type="RuleBase" id="RU363109"/>
    </source>
</evidence>
<comment type="similarity">
    <text evidence="3 14">Belongs to the very long-chain fatty acids dehydratase HACD family.</text>
</comment>
<keyword evidence="9 14" id="KW-0443">Lipid metabolism</keyword>
<dbReference type="Proteomes" id="UP001432322">
    <property type="component" value="Unassembled WGS sequence"/>
</dbReference>
<evidence type="ECO:0000256" key="8">
    <source>
        <dbReference type="ARBA" id="ARBA00022989"/>
    </source>
</evidence>
<accession>A0AAV5WQP0</accession>
<feature type="transmembrane region" description="Helical" evidence="14">
    <location>
        <begin position="148"/>
        <end position="168"/>
    </location>
</feature>
<keyword evidence="16" id="KW-1185">Reference proteome</keyword>
<comment type="pathway">
    <text evidence="2 14">Lipid metabolism; fatty acid biosynthesis.</text>
</comment>
<evidence type="ECO:0000256" key="12">
    <source>
        <dbReference type="ARBA" id="ARBA00023239"/>
    </source>
</evidence>
<evidence type="ECO:0000256" key="13">
    <source>
        <dbReference type="ARBA" id="ARBA00036671"/>
    </source>
</evidence>
<evidence type="ECO:0000256" key="4">
    <source>
        <dbReference type="ARBA" id="ARBA00013122"/>
    </source>
</evidence>
<feature type="transmembrane region" description="Helical" evidence="14">
    <location>
        <begin position="222"/>
        <end position="240"/>
    </location>
</feature>
<dbReference type="GO" id="GO:0005789">
    <property type="term" value="C:endoplasmic reticulum membrane"/>
    <property type="evidence" value="ECO:0007669"/>
    <property type="project" value="UniProtKB-SubCell"/>
</dbReference>
<dbReference type="GO" id="GO:0030497">
    <property type="term" value="P:fatty acid elongation"/>
    <property type="evidence" value="ECO:0007669"/>
    <property type="project" value="TreeGrafter"/>
</dbReference>
<feature type="transmembrane region" description="Helical" evidence="14">
    <location>
        <begin position="180"/>
        <end position="202"/>
    </location>
</feature>
<dbReference type="GO" id="GO:0102158">
    <property type="term" value="F:very-long-chain (3R)-3-hydroxyacyl-CoA dehydratase activity"/>
    <property type="evidence" value="ECO:0007669"/>
    <property type="project" value="UniProtKB-EC"/>
</dbReference>
<comment type="function">
    <text evidence="14">Catalyzes the third of the four reactions of the long-chain fatty acids elongation cycle. This endoplasmic reticulum-bound enzymatic process, allows the addition of two carbons to the chain of long- and very long-chain fatty acids/VLCFAs per cycle. This enzyme catalyzes the dehydration of the 3-hydroxyacyl-CoA intermediate into trans-2,3-enoyl-CoA, within each cycle of fatty acid elongation. Thereby, it participates to the production of VLCFAs of different chain lengths that are involved in multiple biological processes as precursors of membrane lipids and lipid mediators.</text>
</comment>
<dbReference type="PANTHER" id="PTHR11035:SF3">
    <property type="entry name" value="VERY-LONG-CHAIN (3R)-3-HYDROXYACYL-COA DEHYDRATASE"/>
    <property type="match status" value="1"/>
</dbReference>
<name>A0AAV5WQP0_9BILA</name>
<protein>
    <recommendedName>
        <fullName evidence="4 14">Very-long-chain (3R)-3-hydroxyacyl-CoA dehydratase</fullName>
        <ecNumber evidence="4 14">4.2.1.134</ecNumber>
    </recommendedName>
</protein>
<comment type="caution">
    <text evidence="15">The sequence shown here is derived from an EMBL/GenBank/DDBJ whole genome shotgun (WGS) entry which is preliminary data.</text>
</comment>
<feature type="non-terminal residue" evidence="15">
    <location>
        <position position="1"/>
    </location>
</feature>
<dbReference type="EC" id="4.2.1.134" evidence="4 14"/>
<keyword evidence="8 14" id="KW-1133">Transmembrane helix</keyword>
<keyword evidence="10 14" id="KW-0472">Membrane</keyword>
<reference evidence="15" key="1">
    <citation type="submission" date="2023-10" db="EMBL/GenBank/DDBJ databases">
        <title>Genome assembly of Pristionchus species.</title>
        <authorList>
            <person name="Yoshida K."/>
            <person name="Sommer R.J."/>
        </authorList>
    </citation>
    <scope>NUCLEOTIDE SEQUENCE</scope>
    <source>
        <strain evidence="15">RS5133</strain>
    </source>
</reference>
<dbReference type="InterPro" id="IPR007482">
    <property type="entry name" value="Tyr_Pase-like_PTPLA"/>
</dbReference>
<comment type="subcellular location">
    <subcellularLocation>
        <location evidence="14">Endoplasmic reticulum membrane</location>
        <topology evidence="14">Multi-pass membrane protein</topology>
    </subcellularLocation>
    <subcellularLocation>
        <location evidence="1">Membrane</location>
        <topology evidence="1">Multi-pass membrane protein</topology>
    </subcellularLocation>
</comment>
<gene>
    <name evidence="15" type="ORF">PFISCL1PPCAC_24674</name>
</gene>
<evidence type="ECO:0000256" key="10">
    <source>
        <dbReference type="ARBA" id="ARBA00023136"/>
    </source>
</evidence>
<evidence type="ECO:0000256" key="7">
    <source>
        <dbReference type="ARBA" id="ARBA00022832"/>
    </source>
</evidence>
<dbReference type="AlphaFoldDB" id="A0AAV5WQP0"/>
<dbReference type="GO" id="GO:0030148">
    <property type="term" value="P:sphingolipid biosynthetic process"/>
    <property type="evidence" value="ECO:0007669"/>
    <property type="project" value="TreeGrafter"/>
</dbReference>
<organism evidence="15 16">
    <name type="scientific">Pristionchus fissidentatus</name>
    <dbReference type="NCBI Taxonomy" id="1538716"/>
    <lineage>
        <taxon>Eukaryota</taxon>
        <taxon>Metazoa</taxon>
        <taxon>Ecdysozoa</taxon>
        <taxon>Nematoda</taxon>
        <taxon>Chromadorea</taxon>
        <taxon>Rhabditida</taxon>
        <taxon>Rhabditina</taxon>
        <taxon>Diplogasteromorpha</taxon>
        <taxon>Diplogasteroidea</taxon>
        <taxon>Neodiplogasteridae</taxon>
        <taxon>Pristionchus</taxon>
    </lineage>
</organism>
<comment type="catalytic activity">
    <reaction evidence="13 14">
        <text>a very-long-chain (3R)-3-hydroxyacyl-CoA = a very-long-chain (2E)-enoyl-CoA + H2O</text>
        <dbReference type="Rhea" id="RHEA:45812"/>
        <dbReference type="ChEBI" id="CHEBI:15377"/>
        <dbReference type="ChEBI" id="CHEBI:83728"/>
        <dbReference type="ChEBI" id="CHEBI:85440"/>
        <dbReference type="EC" id="4.2.1.134"/>
    </reaction>
</comment>
<evidence type="ECO:0000313" key="16">
    <source>
        <dbReference type="Proteomes" id="UP001432322"/>
    </source>
</evidence>
<evidence type="ECO:0000313" key="15">
    <source>
        <dbReference type="EMBL" id="GMT33377.1"/>
    </source>
</evidence>
<keyword evidence="5 14" id="KW-0444">Lipid biosynthesis</keyword>
<proteinExistence type="inferred from homology"/>
<dbReference type="EMBL" id="BTSY01000006">
    <property type="protein sequence ID" value="GMT33377.1"/>
    <property type="molecule type" value="Genomic_DNA"/>
</dbReference>
<dbReference type="Pfam" id="PF04387">
    <property type="entry name" value="PTPLA"/>
    <property type="match status" value="1"/>
</dbReference>
<evidence type="ECO:0000256" key="5">
    <source>
        <dbReference type="ARBA" id="ARBA00022516"/>
    </source>
</evidence>
<evidence type="ECO:0000256" key="1">
    <source>
        <dbReference type="ARBA" id="ARBA00004141"/>
    </source>
</evidence>
<dbReference type="GO" id="GO:0042761">
    <property type="term" value="P:very long-chain fatty acid biosynthetic process"/>
    <property type="evidence" value="ECO:0007669"/>
    <property type="project" value="TreeGrafter"/>
</dbReference>
<comment type="caution">
    <text evidence="14">Lacks conserved residue(s) required for the propagation of feature annotation.</text>
</comment>
<keyword evidence="7 14" id="KW-0276">Fatty acid metabolism</keyword>
<dbReference type="PANTHER" id="PTHR11035">
    <property type="entry name" value="VERY-LONG-CHAIN (3R)-3-HYDROXYACYL-COA DEHYDRATASE"/>
    <property type="match status" value="1"/>
</dbReference>
<sequence>ILLNTVSLSRKRSKCSATTGAGAVFIERARRTGKRSRLDSLSFVGRSMVSPAEAYLALYNAVQVGGWSVVLIKTILSLAAGATFTQTYEGVEFWLDVFQTAAVLEIAHCALGLVRSPIGTTIMQVFSRVAVLWLVLHPVKESRDSIGVPMLLIAWSITEVIRYSFYALNIFKCVPHALIWLRYTLFIILYPMGASGELFVVFRSLPFVKARNLYSLDMPNMLNVSFSFYWFLIIFMLNYIPGFPKMYFYMFGQRKKVLGVEPAKKQQ</sequence>
<keyword evidence="14" id="KW-0256">Endoplasmic reticulum</keyword>
<evidence type="ECO:0000256" key="6">
    <source>
        <dbReference type="ARBA" id="ARBA00022692"/>
    </source>
</evidence>
<evidence type="ECO:0000256" key="9">
    <source>
        <dbReference type="ARBA" id="ARBA00023098"/>
    </source>
</evidence>
<keyword evidence="12 14" id="KW-0456">Lyase</keyword>
<keyword evidence="6 14" id="KW-0812">Transmembrane</keyword>